<proteinExistence type="predicted"/>
<sequence>MSTIGETPKRGFEPADVLSGLKRRGDMLQRISALATLVLLIIAFSFMNDAFFSMRNGMSVLLQTAVIGPLGIGVTVVISLVCHDMHDVFRLCDRVMVMNNSRSVGEHAID</sequence>
<feature type="transmembrane region" description="Helical" evidence="1">
    <location>
        <begin position="31"/>
        <end position="48"/>
    </location>
</feature>
<comment type="caution">
    <text evidence="2">The sequence shown here is derived from an EMBL/GenBank/DDBJ whole genome shotgun (WGS) entry which is preliminary data.</text>
</comment>
<keyword evidence="3" id="KW-1185">Reference proteome</keyword>
<evidence type="ECO:0000313" key="3">
    <source>
        <dbReference type="Proteomes" id="UP000320314"/>
    </source>
</evidence>
<reference evidence="2 3" key="1">
    <citation type="submission" date="2019-06" db="EMBL/GenBank/DDBJ databases">
        <authorList>
            <person name="Li M."/>
        </authorList>
    </citation>
    <scope>NUCLEOTIDE SEQUENCE [LARGE SCALE GENOMIC DNA]</scope>
    <source>
        <strain evidence="2 3">BGMRC6574</strain>
    </source>
</reference>
<dbReference type="AlphaFoldDB" id="A0A506U670"/>
<keyword evidence="1" id="KW-1133">Transmembrane helix</keyword>
<keyword evidence="1" id="KW-0472">Membrane</keyword>
<evidence type="ECO:0000256" key="1">
    <source>
        <dbReference type="SAM" id="Phobius"/>
    </source>
</evidence>
<accession>A0A506U670</accession>
<keyword evidence="1" id="KW-0812">Transmembrane</keyword>
<dbReference type="RefSeq" id="WP_141167236.1">
    <property type="nucleotide sequence ID" value="NZ_VHLH01000021.1"/>
</dbReference>
<dbReference type="EMBL" id="VHLH01000021">
    <property type="protein sequence ID" value="TPW27417.1"/>
    <property type="molecule type" value="Genomic_DNA"/>
</dbReference>
<dbReference type="Proteomes" id="UP000320314">
    <property type="component" value="Unassembled WGS sequence"/>
</dbReference>
<name>A0A506U670_9HYPH</name>
<evidence type="ECO:0000313" key="2">
    <source>
        <dbReference type="EMBL" id="TPW27417.1"/>
    </source>
</evidence>
<feature type="transmembrane region" description="Helical" evidence="1">
    <location>
        <begin position="60"/>
        <end position="81"/>
    </location>
</feature>
<organism evidence="2 3">
    <name type="scientific">Pararhizobium mangrovi</name>
    <dbReference type="NCBI Taxonomy" id="2590452"/>
    <lineage>
        <taxon>Bacteria</taxon>
        <taxon>Pseudomonadati</taxon>
        <taxon>Pseudomonadota</taxon>
        <taxon>Alphaproteobacteria</taxon>
        <taxon>Hyphomicrobiales</taxon>
        <taxon>Rhizobiaceae</taxon>
        <taxon>Rhizobium/Agrobacterium group</taxon>
        <taxon>Pararhizobium</taxon>
    </lineage>
</organism>
<gene>
    <name evidence="2" type="ORF">FJU11_11660</name>
</gene>
<protein>
    <submittedName>
        <fullName evidence="2">Uncharacterized protein</fullName>
    </submittedName>
</protein>